<dbReference type="Pfam" id="PF00892">
    <property type="entry name" value="EamA"/>
    <property type="match status" value="2"/>
</dbReference>
<keyword evidence="1" id="KW-0472">Membrane</keyword>
<accession>A0A1Y0D736</accession>
<organism evidence="3 4">
    <name type="scientific">Oceanisphaera profunda</name>
    <dbReference type="NCBI Taxonomy" id="1416627"/>
    <lineage>
        <taxon>Bacteria</taxon>
        <taxon>Pseudomonadati</taxon>
        <taxon>Pseudomonadota</taxon>
        <taxon>Gammaproteobacteria</taxon>
        <taxon>Aeromonadales</taxon>
        <taxon>Aeromonadaceae</taxon>
        <taxon>Oceanisphaera</taxon>
    </lineage>
</organism>
<evidence type="ECO:0000259" key="2">
    <source>
        <dbReference type="Pfam" id="PF00892"/>
    </source>
</evidence>
<feature type="transmembrane region" description="Helical" evidence="1">
    <location>
        <begin position="212"/>
        <end position="235"/>
    </location>
</feature>
<feature type="transmembrane region" description="Helical" evidence="1">
    <location>
        <begin position="185"/>
        <end position="206"/>
    </location>
</feature>
<feature type="transmembrane region" description="Helical" evidence="1">
    <location>
        <begin position="242"/>
        <end position="261"/>
    </location>
</feature>
<keyword evidence="1" id="KW-0812">Transmembrane</keyword>
<evidence type="ECO:0000313" key="4">
    <source>
        <dbReference type="Proteomes" id="UP000243937"/>
    </source>
</evidence>
<dbReference type="AlphaFoldDB" id="A0A1Y0D736"/>
<dbReference type="PANTHER" id="PTHR22911">
    <property type="entry name" value="ACYL-MALONYL CONDENSING ENZYME-RELATED"/>
    <property type="match status" value="1"/>
</dbReference>
<dbReference type="InterPro" id="IPR000620">
    <property type="entry name" value="EamA_dom"/>
</dbReference>
<dbReference type="KEGG" id="opf:CBP31_10395"/>
<feature type="transmembrane region" description="Helical" evidence="1">
    <location>
        <begin position="131"/>
        <end position="148"/>
    </location>
</feature>
<sequence>MQQLMARMTADRQILAILLLILGNLTISFGDVVVKLLGQTQVTPYQYIALRFLMTSLLLLPFWLRLSPEKKGWGQWKVHLIRGHLLLFGSICVFISLMYLPLATANAVFYAAPLMTLPLAALLSKEKVRPAAYGVSLLGFGGILLVLNPGQWHWAGWLALFTAFSMAASNVLVRRLPQGRSVLATLFLTQALAIPVGFALAIPGWQPLNGEIWLLLIGISLIGIVYQGACILAYSMADASKIAASEYSGLLFVTIMGMLMFNEFPALHVYLGAAVVIIAIGLQRKLK</sequence>
<evidence type="ECO:0000313" key="3">
    <source>
        <dbReference type="EMBL" id="ART82986.1"/>
    </source>
</evidence>
<gene>
    <name evidence="3" type="ORF">CBP31_10395</name>
</gene>
<keyword evidence="1" id="KW-1133">Transmembrane helix</keyword>
<dbReference type="GO" id="GO:0016020">
    <property type="term" value="C:membrane"/>
    <property type="evidence" value="ECO:0007669"/>
    <property type="project" value="InterPro"/>
</dbReference>
<reference evidence="3 4" key="1">
    <citation type="journal article" date="2014" name="Int. J. Syst. Evol. Microbiol.">
        <title>Oceanisphaera profunda sp. nov., a marine bacterium isolated from deep-sea sediment, and emended description of the genus Oceanisphaera.</title>
        <authorList>
            <person name="Xu Z."/>
            <person name="Zhang X.Y."/>
            <person name="Su H.N."/>
            <person name="Yu Z.C."/>
            <person name="Liu C."/>
            <person name="Li H."/>
            <person name="Chen X.L."/>
            <person name="Song X.Y."/>
            <person name="Xie B.B."/>
            <person name="Qin Q.L."/>
            <person name="Zhou B.C."/>
            <person name="Shi M."/>
            <person name="Huang Y."/>
            <person name="Zhang Y.Z."/>
        </authorList>
    </citation>
    <scope>NUCLEOTIDE SEQUENCE [LARGE SCALE GENOMIC DNA]</scope>
    <source>
        <strain evidence="3 4">SM1222</strain>
    </source>
</reference>
<feature type="transmembrane region" description="Helical" evidence="1">
    <location>
        <begin position="154"/>
        <end position="173"/>
    </location>
</feature>
<dbReference type="OrthoDB" id="148351at2"/>
<feature type="transmembrane region" description="Helical" evidence="1">
    <location>
        <begin position="267"/>
        <end position="283"/>
    </location>
</feature>
<dbReference type="InterPro" id="IPR037185">
    <property type="entry name" value="EmrE-like"/>
</dbReference>
<feature type="transmembrane region" description="Helical" evidence="1">
    <location>
        <begin position="108"/>
        <end position="124"/>
    </location>
</feature>
<dbReference type="SUPFAM" id="SSF103481">
    <property type="entry name" value="Multidrug resistance efflux transporter EmrE"/>
    <property type="match status" value="2"/>
</dbReference>
<dbReference type="Proteomes" id="UP000243937">
    <property type="component" value="Chromosome"/>
</dbReference>
<feature type="domain" description="EamA" evidence="2">
    <location>
        <begin position="155"/>
        <end position="281"/>
    </location>
</feature>
<name>A0A1Y0D736_9GAMM</name>
<keyword evidence="4" id="KW-1185">Reference proteome</keyword>
<dbReference type="EMBL" id="CP021377">
    <property type="protein sequence ID" value="ART82986.1"/>
    <property type="molecule type" value="Genomic_DNA"/>
</dbReference>
<dbReference type="RefSeq" id="WP_087037041.1">
    <property type="nucleotide sequence ID" value="NZ_CP021377.1"/>
</dbReference>
<evidence type="ECO:0000256" key="1">
    <source>
        <dbReference type="SAM" id="Phobius"/>
    </source>
</evidence>
<feature type="domain" description="EamA" evidence="2">
    <location>
        <begin position="15"/>
        <end position="147"/>
    </location>
</feature>
<proteinExistence type="predicted"/>
<feature type="transmembrane region" description="Helical" evidence="1">
    <location>
        <begin position="85"/>
        <end position="102"/>
    </location>
</feature>
<dbReference type="PANTHER" id="PTHR22911:SF103">
    <property type="entry name" value="BLR2811 PROTEIN"/>
    <property type="match status" value="1"/>
</dbReference>
<protein>
    <submittedName>
        <fullName evidence="3">EamA family transporter</fullName>
    </submittedName>
</protein>
<feature type="transmembrane region" description="Helical" evidence="1">
    <location>
        <begin position="46"/>
        <end position="64"/>
    </location>
</feature>